<keyword evidence="4" id="KW-1185">Reference proteome</keyword>
<evidence type="ECO:0000313" key="4">
    <source>
        <dbReference type="Proteomes" id="UP000239047"/>
    </source>
</evidence>
<evidence type="ECO:0000313" key="3">
    <source>
        <dbReference type="EMBL" id="PPA68763.1"/>
    </source>
</evidence>
<sequence length="111" mass="12511">MGYKVKRGSSSTDSGIKDMFHGFFRRLIVTLVIFALIVVAGYFAFQFAYDRFSPFAAAADDVLAWIKVFYAEHGVWATLGLFAAVCIGVWAIGEESRKKDRRKQAVNEMMK</sequence>
<comment type="caution">
    <text evidence="2">The sequence shown here is derived from an EMBL/GenBank/DDBJ whole genome shotgun (WGS) entry which is preliminary data.</text>
</comment>
<evidence type="ECO:0000256" key="1">
    <source>
        <dbReference type="SAM" id="Phobius"/>
    </source>
</evidence>
<organism evidence="2 4">
    <name type="scientific">Jeotgalibacillus proteolyticus</name>
    <dbReference type="NCBI Taxonomy" id="2082395"/>
    <lineage>
        <taxon>Bacteria</taxon>
        <taxon>Bacillati</taxon>
        <taxon>Bacillota</taxon>
        <taxon>Bacilli</taxon>
        <taxon>Bacillales</taxon>
        <taxon>Caryophanaceae</taxon>
        <taxon>Jeotgalibacillus</taxon>
    </lineage>
</organism>
<keyword evidence="1" id="KW-1133">Transmembrane helix</keyword>
<keyword evidence="1" id="KW-0472">Membrane</keyword>
<feature type="transmembrane region" description="Helical" evidence="1">
    <location>
        <begin position="75"/>
        <end position="93"/>
    </location>
</feature>
<name>A0A2S5G6S5_9BACL</name>
<proteinExistence type="predicted"/>
<dbReference type="Proteomes" id="UP000239047">
    <property type="component" value="Unassembled WGS sequence"/>
</dbReference>
<dbReference type="EMBL" id="PREZ01000009">
    <property type="protein sequence ID" value="PPA68686.1"/>
    <property type="molecule type" value="Genomic_DNA"/>
</dbReference>
<dbReference type="RefSeq" id="WP_104059647.1">
    <property type="nucleotide sequence ID" value="NZ_PREZ01000009.1"/>
</dbReference>
<dbReference type="OrthoDB" id="2884485at2"/>
<reference evidence="2 4" key="1">
    <citation type="submission" date="2018-02" db="EMBL/GenBank/DDBJ databases">
        <title>Jeotgalibacillus proteolyticum sp. nov. a protease producing bacterium isolated from ocean sediments of Laizhou Bay.</title>
        <authorList>
            <person name="Li Y."/>
        </authorList>
    </citation>
    <scope>NUCLEOTIDE SEQUENCE [LARGE SCALE GENOMIC DNA]</scope>
    <source>
        <strain evidence="2 4">22-7</strain>
    </source>
</reference>
<dbReference type="EMBL" id="PREZ01000009">
    <property type="protein sequence ID" value="PPA68763.1"/>
    <property type="molecule type" value="Genomic_DNA"/>
</dbReference>
<gene>
    <name evidence="2" type="ORF">C4B60_19130</name>
    <name evidence="3" type="ORF">C4B60_19560</name>
</gene>
<protein>
    <submittedName>
        <fullName evidence="2">Uncharacterized protein</fullName>
    </submittedName>
</protein>
<keyword evidence="1" id="KW-0812">Transmembrane</keyword>
<feature type="transmembrane region" description="Helical" evidence="1">
    <location>
        <begin position="27"/>
        <end position="45"/>
    </location>
</feature>
<dbReference type="AlphaFoldDB" id="A0A2S5G6S5"/>
<accession>A0A2S5G6S5</accession>
<evidence type="ECO:0000313" key="2">
    <source>
        <dbReference type="EMBL" id="PPA68686.1"/>
    </source>
</evidence>